<dbReference type="GO" id="GO:0003700">
    <property type="term" value="F:DNA-binding transcription factor activity"/>
    <property type="evidence" value="ECO:0007669"/>
    <property type="project" value="TreeGrafter"/>
</dbReference>
<keyword evidence="2 6" id="KW-0238">DNA-binding</keyword>
<evidence type="ECO:0000256" key="2">
    <source>
        <dbReference type="ARBA" id="ARBA00023125"/>
    </source>
</evidence>
<dbReference type="Pfam" id="PF01614">
    <property type="entry name" value="IclR_C"/>
    <property type="match status" value="1"/>
</dbReference>
<organism evidence="6 7">
    <name type="scientific">Nocardioides soli</name>
    <dbReference type="NCBI Taxonomy" id="1036020"/>
    <lineage>
        <taxon>Bacteria</taxon>
        <taxon>Bacillati</taxon>
        <taxon>Actinomycetota</taxon>
        <taxon>Actinomycetes</taxon>
        <taxon>Propionibacteriales</taxon>
        <taxon>Nocardioidaceae</taxon>
        <taxon>Nocardioides</taxon>
    </lineage>
</organism>
<dbReference type="InterPro" id="IPR029016">
    <property type="entry name" value="GAF-like_dom_sf"/>
</dbReference>
<evidence type="ECO:0000313" key="6">
    <source>
        <dbReference type="EMBL" id="MBB3043207.1"/>
    </source>
</evidence>
<dbReference type="SUPFAM" id="SSF55781">
    <property type="entry name" value="GAF domain-like"/>
    <property type="match status" value="1"/>
</dbReference>
<dbReference type="SMART" id="SM00346">
    <property type="entry name" value="HTH_ICLR"/>
    <property type="match status" value="1"/>
</dbReference>
<gene>
    <name evidence="6" type="ORF">FHU40_003025</name>
</gene>
<dbReference type="InterPro" id="IPR014757">
    <property type="entry name" value="Tscrpt_reg_IclR_C"/>
</dbReference>
<dbReference type="PANTHER" id="PTHR30136:SF8">
    <property type="entry name" value="TRANSCRIPTIONAL REGULATORY PROTEIN"/>
    <property type="match status" value="1"/>
</dbReference>
<dbReference type="Gene3D" id="3.30.450.40">
    <property type="match status" value="1"/>
</dbReference>
<dbReference type="InterPro" id="IPR036388">
    <property type="entry name" value="WH-like_DNA-bd_sf"/>
</dbReference>
<dbReference type="AlphaFoldDB" id="A0A7W4VWS2"/>
<accession>A0A7W4VWS2</accession>
<sequence length="268" mass="28497">MSPQKNETTPSAETTRATPTIQTVQRAAVVLGSFTVTKPFLSLNEITSSLGTSKATAHRYTKALRAADLLRYDERTSLFSLGPQVLTLAAAARAGLPIVAAAEPYMEALLKRVDETVVLSVWDGESAIVVRSLDNTARSIRISVSVGARLDPLHSAQGRVFSSFLSPEQVPGLARALRREPELIAELETIRERGGLSLNSPDVNGLRTIAAPIFEGSAITATMAIVGTATSVPDELTHPMAQALVETTRELSSGLGDSSAFQQETSAR</sequence>
<name>A0A7W4VWS2_9ACTN</name>
<evidence type="ECO:0000256" key="1">
    <source>
        <dbReference type="ARBA" id="ARBA00023015"/>
    </source>
</evidence>
<evidence type="ECO:0000256" key="3">
    <source>
        <dbReference type="ARBA" id="ARBA00023163"/>
    </source>
</evidence>
<dbReference type="Gene3D" id="1.10.10.10">
    <property type="entry name" value="Winged helix-like DNA-binding domain superfamily/Winged helix DNA-binding domain"/>
    <property type="match status" value="1"/>
</dbReference>
<comment type="caution">
    <text evidence="6">The sequence shown here is derived from an EMBL/GenBank/DDBJ whole genome shotgun (WGS) entry which is preliminary data.</text>
</comment>
<dbReference type="PROSITE" id="PS51077">
    <property type="entry name" value="HTH_ICLR"/>
    <property type="match status" value="1"/>
</dbReference>
<dbReference type="RefSeq" id="WP_183593089.1">
    <property type="nucleotide sequence ID" value="NZ_JACHWR010000002.1"/>
</dbReference>
<keyword evidence="1" id="KW-0805">Transcription regulation</keyword>
<proteinExistence type="predicted"/>
<dbReference type="InterPro" id="IPR050707">
    <property type="entry name" value="HTH_MetabolicPath_Reg"/>
</dbReference>
<evidence type="ECO:0000259" key="4">
    <source>
        <dbReference type="PROSITE" id="PS51077"/>
    </source>
</evidence>
<feature type="domain" description="IclR-ED" evidence="5">
    <location>
        <begin position="84"/>
        <end position="257"/>
    </location>
</feature>
<keyword evidence="7" id="KW-1185">Reference proteome</keyword>
<dbReference type="Proteomes" id="UP000589626">
    <property type="component" value="Unassembled WGS sequence"/>
</dbReference>
<evidence type="ECO:0000259" key="5">
    <source>
        <dbReference type="PROSITE" id="PS51078"/>
    </source>
</evidence>
<dbReference type="PROSITE" id="PS51078">
    <property type="entry name" value="ICLR_ED"/>
    <property type="match status" value="1"/>
</dbReference>
<dbReference type="PANTHER" id="PTHR30136">
    <property type="entry name" value="HELIX-TURN-HELIX TRANSCRIPTIONAL REGULATOR, ICLR FAMILY"/>
    <property type="match status" value="1"/>
</dbReference>
<reference evidence="6 7" key="1">
    <citation type="submission" date="2020-08" db="EMBL/GenBank/DDBJ databases">
        <title>Sequencing the genomes of 1000 actinobacteria strains.</title>
        <authorList>
            <person name="Klenk H.-P."/>
        </authorList>
    </citation>
    <scope>NUCLEOTIDE SEQUENCE [LARGE SCALE GENOMIC DNA]</scope>
    <source>
        <strain evidence="6 7">DSM 105498</strain>
    </source>
</reference>
<feature type="domain" description="HTH iclR-type" evidence="4">
    <location>
        <begin position="21"/>
        <end position="83"/>
    </location>
</feature>
<dbReference type="InterPro" id="IPR005471">
    <property type="entry name" value="Tscrpt_reg_IclR_N"/>
</dbReference>
<keyword evidence="3" id="KW-0804">Transcription</keyword>
<dbReference type="SUPFAM" id="SSF46785">
    <property type="entry name" value="Winged helix' DNA-binding domain"/>
    <property type="match status" value="1"/>
</dbReference>
<dbReference type="GO" id="GO:0045892">
    <property type="term" value="P:negative regulation of DNA-templated transcription"/>
    <property type="evidence" value="ECO:0007669"/>
    <property type="project" value="TreeGrafter"/>
</dbReference>
<dbReference type="EMBL" id="JACHWR010000002">
    <property type="protein sequence ID" value="MBB3043207.1"/>
    <property type="molecule type" value="Genomic_DNA"/>
</dbReference>
<dbReference type="InterPro" id="IPR036390">
    <property type="entry name" value="WH_DNA-bd_sf"/>
</dbReference>
<protein>
    <submittedName>
        <fullName evidence="6">DNA-binding IclR family transcriptional regulator</fullName>
    </submittedName>
</protein>
<dbReference type="GO" id="GO:0003677">
    <property type="term" value="F:DNA binding"/>
    <property type="evidence" value="ECO:0007669"/>
    <property type="project" value="UniProtKB-KW"/>
</dbReference>
<dbReference type="Pfam" id="PF09339">
    <property type="entry name" value="HTH_IclR"/>
    <property type="match status" value="1"/>
</dbReference>
<evidence type="ECO:0000313" key="7">
    <source>
        <dbReference type="Proteomes" id="UP000589626"/>
    </source>
</evidence>